<sequence>MGPFPPHRQRSELPPYSGLAKWVSVSPVPWICLCHEIQLHPKAPIQDGNQGLQVMYPTDRQETVTGTQTTIQLAESQEEKKANRPAKFIELENAMDIWVQRVLLHNGILTDGILQVQAKKFAELLGIPENDFKAKSESAPIEDLPEERRKLVELLLQYKPDDVYNADETGLYYRMTPDQTLATKPPCNAGIIYLFKSYYRKLYLQYIVDAINAEVEIPQLNLLEAIRKTEIVPSREWSRLKWNVEDIESEAKSEVEYKGKVEAEYDVEFQNEIEAEVEVVNLISEIPSNYMRVMTTSDYIHVDDNLETEEVVLNEIDILQEILPHSDSNSSNDENDIEIEKISHSVALEQCKLLIQYVEQQELVKFVKDQDLPQLRSLLKRIRLNISQSKKQKKVTNFFNN</sequence>
<accession>A0A397VXE8</accession>
<dbReference type="InterPro" id="IPR009057">
    <property type="entry name" value="Homeodomain-like_sf"/>
</dbReference>
<dbReference type="GO" id="GO:0005634">
    <property type="term" value="C:nucleus"/>
    <property type="evidence" value="ECO:0007669"/>
    <property type="project" value="TreeGrafter"/>
</dbReference>
<dbReference type="Pfam" id="PF03184">
    <property type="entry name" value="DDE_1"/>
    <property type="match status" value="1"/>
</dbReference>
<organism evidence="2 3">
    <name type="scientific">Gigaspora rosea</name>
    <dbReference type="NCBI Taxonomy" id="44941"/>
    <lineage>
        <taxon>Eukaryota</taxon>
        <taxon>Fungi</taxon>
        <taxon>Fungi incertae sedis</taxon>
        <taxon>Mucoromycota</taxon>
        <taxon>Glomeromycotina</taxon>
        <taxon>Glomeromycetes</taxon>
        <taxon>Diversisporales</taxon>
        <taxon>Gigasporaceae</taxon>
        <taxon>Gigaspora</taxon>
    </lineage>
</organism>
<dbReference type="AlphaFoldDB" id="A0A397VXE8"/>
<dbReference type="InterPro" id="IPR050863">
    <property type="entry name" value="CenT-Element_Derived"/>
</dbReference>
<dbReference type="GO" id="GO:0003677">
    <property type="term" value="F:DNA binding"/>
    <property type="evidence" value="ECO:0007669"/>
    <property type="project" value="TreeGrafter"/>
</dbReference>
<dbReference type="Proteomes" id="UP000266673">
    <property type="component" value="Unassembled WGS sequence"/>
</dbReference>
<dbReference type="EMBL" id="QKWP01000105">
    <property type="protein sequence ID" value="RIB27245.1"/>
    <property type="molecule type" value="Genomic_DNA"/>
</dbReference>
<proteinExistence type="predicted"/>
<evidence type="ECO:0000259" key="1">
    <source>
        <dbReference type="Pfam" id="PF03184"/>
    </source>
</evidence>
<gene>
    <name evidence="2" type="ORF">C2G38_2161013</name>
</gene>
<protein>
    <recommendedName>
        <fullName evidence="1">DDE-1 domain-containing protein</fullName>
    </recommendedName>
</protein>
<dbReference type="STRING" id="44941.A0A397VXE8"/>
<reference evidence="2 3" key="1">
    <citation type="submission" date="2018-06" db="EMBL/GenBank/DDBJ databases">
        <title>Comparative genomics reveals the genomic features of Rhizophagus irregularis, R. cerebriforme, R. diaphanum and Gigaspora rosea, and their symbiotic lifestyle signature.</title>
        <authorList>
            <person name="Morin E."/>
            <person name="San Clemente H."/>
            <person name="Chen E.C.H."/>
            <person name="De La Providencia I."/>
            <person name="Hainaut M."/>
            <person name="Kuo A."/>
            <person name="Kohler A."/>
            <person name="Murat C."/>
            <person name="Tang N."/>
            <person name="Roy S."/>
            <person name="Loubradou J."/>
            <person name="Henrissat B."/>
            <person name="Grigoriev I.V."/>
            <person name="Corradi N."/>
            <person name="Roux C."/>
            <person name="Martin F.M."/>
        </authorList>
    </citation>
    <scope>NUCLEOTIDE SEQUENCE [LARGE SCALE GENOMIC DNA]</scope>
    <source>
        <strain evidence="2 3">DAOM 194757</strain>
    </source>
</reference>
<evidence type="ECO:0000313" key="2">
    <source>
        <dbReference type="EMBL" id="RIB27245.1"/>
    </source>
</evidence>
<dbReference type="PANTHER" id="PTHR19303:SF73">
    <property type="entry name" value="PROTEIN PDC2"/>
    <property type="match status" value="1"/>
</dbReference>
<feature type="domain" description="DDE-1" evidence="1">
    <location>
        <begin position="177"/>
        <end position="227"/>
    </location>
</feature>
<name>A0A397VXE8_9GLOM</name>
<dbReference type="Gene3D" id="1.10.10.60">
    <property type="entry name" value="Homeodomain-like"/>
    <property type="match status" value="1"/>
</dbReference>
<dbReference type="InterPro" id="IPR004875">
    <property type="entry name" value="DDE_SF_endonuclease_dom"/>
</dbReference>
<comment type="caution">
    <text evidence="2">The sequence shown here is derived from an EMBL/GenBank/DDBJ whole genome shotgun (WGS) entry which is preliminary data.</text>
</comment>
<dbReference type="SUPFAM" id="SSF46689">
    <property type="entry name" value="Homeodomain-like"/>
    <property type="match status" value="1"/>
</dbReference>
<dbReference type="PANTHER" id="PTHR19303">
    <property type="entry name" value="TRANSPOSON"/>
    <property type="match status" value="1"/>
</dbReference>
<dbReference type="OrthoDB" id="2447222at2759"/>
<keyword evidence="3" id="KW-1185">Reference proteome</keyword>
<evidence type="ECO:0000313" key="3">
    <source>
        <dbReference type="Proteomes" id="UP000266673"/>
    </source>
</evidence>